<comment type="similarity">
    <text evidence="2 5">Belongs to the aldose epimerase family.</text>
</comment>
<name>A0A7V8FS96_9BURK</name>
<dbReference type="InterPro" id="IPR047215">
    <property type="entry name" value="Galactose_mutarotase-like"/>
</dbReference>
<comment type="pathway">
    <text evidence="1 5">Carbohydrate metabolism; hexose metabolism.</text>
</comment>
<dbReference type="PANTHER" id="PTHR10091">
    <property type="entry name" value="ALDOSE-1-EPIMERASE"/>
    <property type="match status" value="1"/>
</dbReference>
<dbReference type="SUPFAM" id="SSF74650">
    <property type="entry name" value="Galactose mutarotase-like"/>
    <property type="match status" value="1"/>
</dbReference>
<dbReference type="Proteomes" id="UP000461670">
    <property type="component" value="Unassembled WGS sequence"/>
</dbReference>
<dbReference type="InterPro" id="IPR015443">
    <property type="entry name" value="Aldose_1-epimerase"/>
</dbReference>
<comment type="caution">
    <text evidence="9">The sequence shown here is derived from an EMBL/GenBank/DDBJ whole genome shotgun (WGS) entry which is preliminary data.</text>
</comment>
<protein>
    <recommendedName>
        <fullName evidence="5">Aldose 1-epimerase</fullName>
        <ecNumber evidence="5">5.1.3.3</ecNumber>
    </recommendedName>
</protein>
<feature type="binding site" evidence="8">
    <location>
        <begin position="180"/>
        <end position="182"/>
    </location>
    <ligand>
        <name>beta-D-galactose</name>
        <dbReference type="ChEBI" id="CHEBI:27667"/>
    </ligand>
</feature>
<evidence type="ECO:0000256" key="1">
    <source>
        <dbReference type="ARBA" id="ARBA00005028"/>
    </source>
</evidence>
<dbReference type="GO" id="GO:0033499">
    <property type="term" value="P:galactose catabolic process via UDP-galactose, Leloir pathway"/>
    <property type="evidence" value="ECO:0007669"/>
    <property type="project" value="TreeGrafter"/>
</dbReference>
<evidence type="ECO:0000313" key="9">
    <source>
        <dbReference type="EMBL" id="KAF1023996.1"/>
    </source>
</evidence>
<proteinExistence type="inferred from homology"/>
<dbReference type="CDD" id="cd09019">
    <property type="entry name" value="galactose_mutarotase_like"/>
    <property type="match status" value="1"/>
</dbReference>
<evidence type="ECO:0000256" key="2">
    <source>
        <dbReference type="ARBA" id="ARBA00006206"/>
    </source>
</evidence>
<keyword evidence="4 5" id="KW-0119">Carbohydrate metabolism</keyword>
<feature type="active site" description="Proton acceptor" evidence="6">
    <location>
        <position position="313"/>
    </location>
</feature>
<dbReference type="GO" id="GO:0006006">
    <property type="term" value="P:glucose metabolic process"/>
    <property type="evidence" value="ECO:0007669"/>
    <property type="project" value="TreeGrafter"/>
</dbReference>
<feature type="binding site" evidence="7">
    <location>
        <position position="250"/>
    </location>
    <ligand>
        <name>beta-D-galactose</name>
        <dbReference type="ChEBI" id="CHEBI:27667"/>
    </ligand>
</feature>
<dbReference type="EC" id="5.1.3.3" evidence="5"/>
<dbReference type="GO" id="GO:0030246">
    <property type="term" value="F:carbohydrate binding"/>
    <property type="evidence" value="ECO:0007669"/>
    <property type="project" value="InterPro"/>
</dbReference>
<evidence type="ECO:0000256" key="4">
    <source>
        <dbReference type="ARBA" id="ARBA00023277"/>
    </source>
</evidence>
<evidence type="ECO:0000256" key="8">
    <source>
        <dbReference type="PIRSR" id="PIRSR005096-3"/>
    </source>
</evidence>
<dbReference type="PIRSF" id="PIRSF005096">
    <property type="entry name" value="GALM"/>
    <property type="match status" value="1"/>
</dbReference>
<dbReference type="UniPathway" id="UPA00242"/>
<dbReference type="AlphaFoldDB" id="A0A7V8FS96"/>
<organism evidence="9 10">
    <name type="scientific">Paracidovorax wautersii</name>
    <dbReference type="NCBI Taxonomy" id="1177982"/>
    <lineage>
        <taxon>Bacteria</taxon>
        <taxon>Pseudomonadati</taxon>
        <taxon>Pseudomonadota</taxon>
        <taxon>Betaproteobacteria</taxon>
        <taxon>Burkholderiales</taxon>
        <taxon>Comamonadaceae</taxon>
        <taxon>Paracidovorax</taxon>
    </lineage>
</organism>
<gene>
    <name evidence="9" type="primary">mro</name>
    <name evidence="9" type="ORF">GAK30_00011</name>
</gene>
<evidence type="ECO:0000256" key="5">
    <source>
        <dbReference type="PIRNR" id="PIRNR005096"/>
    </source>
</evidence>
<dbReference type="EMBL" id="WNDQ01000001">
    <property type="protein sequence ID" value="KAF1023996.1"/>
    <property type="molecule type" value="Genomic_DNA"/>
</dbReference>
<evidence type="ECO:0000256" key="7">
    <source>
        <dbReference type="PIRSR" id="PIRSR005096-2"/>
    </source>
</evidence>
<dbReference type="Pfam" id="PF01263">
    <property type="entry name" value="Aldose_epim"/>
    <property type="match status" value="1"/>
</dbReference>
<feature type="binding site" evidence="8">
    <location>
        <begin position="84"/>
        <end position="85"/>
    </location>
    <ligand>
        <name>beta-D-galactose</name>
        <dbReference type="ChEBI" id="CHEBI:27667"/>
    </ligand>
</feature>
<dbReference type="InterPro" id="IPR014718">
    <property type="entry name" value="GH-type_carb-bd"/>
</dbReference>
<dbReference type="NCBIfam" id="NF008277">
    <property type="entry name" value="PRK11055.1"/>
    <property type="match status" value="1"/>
</dbReference>
<evidence type="ECO:0000313" key="10">
    <source>
        <dbReference type="Proteomes" id="UP000461670"/>
    </source>
</evidence>
<sequence>MTGTSDSLQRVQACTNTDGEPLFALRNAREMTVLVSPLGGTLRAWLAPDRYGRIADVLLGHAQRATWHGGNPHYFGALVGRWANRIAEGRFELDGAVFRVDRNEGSNLLHGGDDGFHQRVWDARIDGDTLVLALTSPEGEGGFPGTVEVEVRYRLDDDGRLAIDYQARSDAATPINLTSHPYFNLGGDGRDIGDHLLRIDAEQVLHIDERLIPTVTADVAGSAFDFRHPAPIGARLSWLEPQLALAGGFDHCYVLRGGRGALREVAWLHDPASGRSLTVETTEAGLQFYSGNNLGGVAGSHGTYRANAGLCLEAQDFPNQINSPDPALAQAVVLRPGTLYHQQTCYRLSVD</sequence>
<reference evidence="10" key="1">
    <citation type="journal article" date="2020" name="MBio">
        <title>Horizontal gene transfer to a defensive symbiont with a reduced genome amongst a multipartite beetle microbiome.</title>
        <authorList>
            <person name="Waterworth S.C."/>
            <person name="Florez L.V."/>
            <person name="Rees E.R."/>
            <person name="Hertweck C."/>
            <person name="Kaltenpoth M."/>
            <person name="Kwan J.C."/>
        </authorList>
    </citation>
    <scope>NUCLEOTIDE SEQUENCE [LARGE SCALE GENOMIC DNA]</scope>
</reference>
<dbReference type="InterPro" id="IPR008183">
    <property type="entry name" value="Aldose_1/G6P_1-epimerase"/>
</dbReference>
<keyword evidence="3 5" id="KW-0413">Isomerase</keyword>
<evidence type="ECO:0000256" key="3">
    <source>
        <dbReference type="ARBA" id="ARBA00023235"/>
    </source>
</evidence>
<comment type="catalytic activity">
    <reaction evidence="5">
        <text>alpha-D-glucose = beta-D-glucose</text>
        <dbReference type="Rhea" id="RHEA:10264"/>
        <dbReference type="ChEBI" id="CHEBI:15903"/>
        <dbReference type="ChEBI" id="CHEBI:17925"/>
        <dbReference type="EC" id="5.1.3.3"/>
    </reaction>
</comment>
<dbReference type="InterPro" id="IPR011013">
    <property type="entry name" value="Gal_mutarotase_sf_dom"/>
</dbReference>
<evidence type="ECO:0000256" key="6">
    <source>
        <dbReference type="PIRSR" id="PIRSR005096-1"/>
    </source>
</evidence>
<feature type="active site" description="Proton donor" evidence="6">
    <location>
        <position position="180"/>
    </location>
</feature>
<dbReference type="GO" id="GO:0004034">
    <property type="term" value="F:aldose 1-epimerase activity"/>
    <property type="evidence" value="ECO:0007669"/>
    <property type="project" value="UniProtKB-EC"/>
</dbReference>
<dbReference type="Gene3D" id="2.70.98.10">
    <property type="match status" value="1"/>
</dbReference>
<dbReference type="PANTHER" id="PTHR10091:SF0">
    <property type="entry name" value="GALACTOSE MUTAROTASE"/>
    <property type="match status" value="1"/>
</dbReference>
<accession>A0A7V8FS96</accession>